<comment type="similarity">
    <text evidence="1">Belongs to the intimin/invasin family.</text>
</comment>
<dbReference type="Pfam" id="PF02369">
    <property type="entry name" value="Big_1"/>
    <property type="match status" value="1"/>
</dbReference>
<evidence type="ECO:0000256" key="1">
    <source>
        <dbReference type="ARBA" id="ARBA00010116"/>
    </source>
</evidence>
<dbReference type="InterPro" id="IPR008964">
    <property type="entry name" value="Invasin/intimin_cell_adhesion"/>
</dbReference>
<feature type="transmembrane region" description="Helical" evidence="2">
    <location>
        <begin position="12"/>
        <end position="32"/>
    </location>
</feature>
<keyword evidence="2" id="KW-0812">Transmembrane</keyword>
<comment type="caution">
    <text evidence="4">The sequence shown here is derived from an EMBL/GenBank/DDBJ whole genome shotgun (WGS) entry which is preliminary data.</text>
</comment>
<dbReference type="SMART" id="SM00634">
    <property type="entry name" value="BID_1"/>
    <property type="match status" value="3"/>
</dbReference>
<dbReference type="InterPro" id="IPR003344">
    <property type="entry name" value="Big_1_dom"/>
</dbReference>
<evidence type="ECO:0000256" key="2">
    <source>
        <dbReference type="SAM" id="Phobius"/>
    </source>
</evidence>
<dbReference type="AlphaFoldDB" id="A0A9D5JZS3"/>
<evidence type="ECO:0000313" key="5">
    <source>
        <dbReference type="Proteomes" id="UP000649604"/>
    </source>
</evidence>
<dbReference type="Gene3D" id="2.60.40.10">
    <property type="entry name" value="Immunoglobulins"/>
    <property type="match status" value="3"/>
</dbReference>
<dbReference type="Proteomes" id="UP000649604">
    <property type="component" value="Unassembled WGS sequence"/>
</dbReference>
<keyword evidence="2" id="KW-0472">Membrane</keyword>
<proteinExistence type="inferred from homology"/>
<accession>A0A9D5JZS3</accession>
<reference evidence="4" key="1">
    <citation type="submission" date="2019-11" db="EMBL/GenBank/DDBJ databases">
        <title>Microbial mats filling the niche in hypersaline microbial mats.</title>
        <authorList>
            <person name="Wong H.L."/>
            <person name="Macleod F.I."/>
            <person name="White R.A. III"/>
            <person name="Burns B.P."/>
        </authorList>
    </citation>
    <scope>NUCLEOTIDE SEQUENCE</scope>
    <source>
        <strain evidence="4">Rbin_158</strain>
    </source>
</reference>
<organism evidence="4 5">
    <name type="scientific">candidate division KSB3 bacterium</name>
    <dbReference type="NCBI Taxonomy" id="2044937"/>
    <lineage>
        <taxon>Bacteria</taxon>
        <taxon>candidate division KSB3</taxon>
    </lineage>
</organism>
<dbReference type="EMBL" id="WJJP01000637">
    <property type="protein sequence ID" value="MBD3326797.1"/>
    <property type="molecule type" value="Genomic_DNA"/>
</dbReference>
<protein>
    <recommendedName>
        <fullName evidence="3">Big-1 domain-containing protein</fullName>
    </recommendedName>
</protein>
<feature type="domain" description="Big-1" evidence="3">
    <location>
        <begin position="423"/>
        <end position="516"/>
    </location>
</feature>
<dbReference type="SUPFAM" id="SSF49373">
    <property type="entry name" value="Invasin/intimin cell-adhesion fragments"/>
    <property type="match status" value="3"/>
</dbReference>
<dbReference type="PROSITE" id="PS51127">
    <property type="entry name" value="BIG1"/>
    <property type="match status" value="1"/>
</dbReference>
<evidence type="ECO:0000259" key="3">
    <source>
        <dbReference type="PROSITE" id="PS51127"/>
    </source>
</evidence>
<dbReference type="PROSITE" id="PS51257">
    <property type="entry name" value="PROKAR_LIPOPROTEIN"/>
    <property type="match status" value="1"/>
</dbReference>
<dbReference type="InterPro" id="IPR013783">
    <property type="entry name" value="Ig-like_fold"/>
</dbReference>
<keyword evidence="2" id="KW-1133">Transmembrane helix</keyword>
<sequence length="630" mass="63757">MKVHNTNTLVKLVSMCLLLGLGATLIVGSLIGCGKLSDDTDRPSSPVGTTGGLPVPIEPRSSVGTYTLSLSATPNAIPADGINFTTLDAYLTDSSGRSVANFAVVFESDDLGRFSVPGTGVTTTTTGFTDASGHVSVRFLGVQSGSAVVQASIDLDQDGNRDIFAETTVFLEPGGPPSSAGSYRLTLRAFPDTIPADMATYSIISATLTDSTGGSVENHVITFTADLGYLENDPEGPSSLSTTATGITNKDGSSSVYLYGSRAGSAIIQARVFVNDLVGTLQATTVVDITEGVGVPGTGVPGVRLTVDKTSETIDAGTCGETDPVTTDFTLTARVWDETGDLVGAGTRVELTGSGVDENLERDGLTDSTGTVTFVYTYTRTTPGVYPFEVTAHTIINGVEYTDTTNYTLVVTCTPEEEAGIELAQIIVEPQEIQTLETSTITVQVTSEGQPLSGATVSFTTNLTGASISPSSTTTDAAGLATATFTAGATPGTATILISASAPEGGVTGSAEITVIDAPATITARAPDLALTLGGLGSTNGPLNLSATITNAGGDFIEGAAVGFSIIDPGCSGITISPLSGSGTTDISGLAQFSTTVTATSTLGSPCSYTLTATTGTISDSDTGTITVNP</sequence>
<gene>
    <name evidence="4" type="ORF">GF339_19590</name>
</gene>
<name>A0A9D5JZS3_9BACT</name>
<evidence type="ECO:0000313" key="4">
    <source>
        <dbReference type="EMBL" id="MBD3326797.1"/>
    </source>
</evidence>